<dbReference type="EMBL" id="CP003098">
    <property type="protein sequence ID" value="AET34056.1"/>
    <property type="molecule type" value="Genomic_DNA"/>
</dbReference>
<gene>
    <name evidence="1" type="ORF">P186_2672</name>
</gene>
<keyword evidence="2" id="KW-1185">Reference proteome</keyword>
<dbReference type="HOGENOM" id="CLU_2613784_0_0_2"/>
<protein>
    <submittedName>
        <fullName evidence="1">Uncharacterized protein</fullName>
    </submittedName>
</protein>
<dbReference type="STRING" id="1104324.P186_2672"/>
<dbReference type="KEGG" id="pyr:P186_2672"/>
<dbReference type="AlphaFoldDB" id="G7VE86"/>
<evidence type="ECO:0000313" key="1">
    <source>
        <dbReference type="EMBL" id="AET34056.1"/>
    </source>
</evidence>
<accession>G7VE86</accession>
<proteinExistence type="predicted"/>
<evidence type="ECO:0000313" key="2">
    <source>
        <dbReference type="Proteomes" id="UP000005867"/>
    </source>
</evidence>
<dbReference type="Proteomes" id="UP000005867">
    <property type="component" value="Chromosome"/>
</dbReference>
<organism evidence="1 2">
    <name type="scientific">Pyrobaculum ferrireducens</name>
    <dbReference type="NCBI Taxonomy" id="1104324"/>
    <lineage>
        <taxon>Archaea</taxon>
        <taxon>Thermoproteota</taxon>
        <taxon>Thermoprotei</taxon>
        <taxon>Thermoproteales</taxon>
        <taxon>Thermoproteaceae</taxon>
        <taxon>Pyrobaculum</taxon>
    </lineage>
</organism>
<sequence>MAAGWMLKRRPNPAPFFAAPCTCLYVCKRGSGHVKMVKCAEFQGGMFGVGVRVLETAAQKARVAEGACCQYRAICTYT</sequence>
<dbReference type="BioCyc" id="PSP1104324:GJSN-2616-MONOMER"/>
<name>G7VE86_9CREN</name>
<reference evidence="1 2" key="1">
    <citation type="journal article" date="2012" name="J. Bacteriol.">
        <title>Complete genome sequence of strain 1860, a crenarchaeon of the genus pyrobaculum able to grow with various electron acceptors.</title>
        <authorList>
            <person name="Mardanov A.V."/>
            <person name="Gumerov V.M."/>
            <person name="Slobodkina G.B."/>
            <person name="Beletsky A.V."/>
            <person name="Bonch-Osmolovskaya E.A."/>
            <person name="Ravin N.V."/>
            <person name="Skryabin K.G."/>
        </authorList>
    </citation>
    <scope>NUCLEOTIDE SEQUENCE [LARGE SCALE GENOMIC DNA]</scope>
    <source>
        <strain evidence="1 2">1860</strain>
    </source>
</reference>